<dbReference type="RefSeq" id="WP_390330660.1">
    <property type="nucleotide sequence ID" value="NZ_JBHRTP010000005.1"/>
</dbReference>
<dbReference type="EMBL" id="JBHRTP010000005">
    <property type="protein sequence ID" value="MFC3106688.1"/>
    <property type="molecule type" value="Genomic_DNA"/>
</dbReference>
<evidence type="ECO:0000313" key="2">
    <source>
        <dbReference type="EMBL" id="MFC3106688.1"/>
    </source>
</evidence>
<dbReference type="InterPro" id="IPR001041">
    <property type="entry name" value="2Fe-2S_ferredoxin-type"/>
</dbReference>
<protein>
    <submittedName>
        <fullName evidence="2">2Fe-2S iron-sulfur cluster-binding protein</fullName>
    </submittedName>
</protein>
<sequence length="90" mass="9842">MELVVQPLGRKLNVEPGTNLLATLREHLIPISYSCTAGRCGTCRCKVTKGEVKEMGRESKITHPDDEGYVLACMSILTGDCAAKNLQIQH</sequence>
<keyword evidence="3" id="KW-1185">Reference proteome</keyword>
<accession>A0ABV7EVB5</accession>
<gene>
    <name evidence="2" type="ORF">ACFOFO_01710</name>
</gene>
<dbReference type="InterPro" id="IPR036010">
    <property type="entry name" value="2Fe-2S_ferredoxin-like_sf"/>
</dbReference>
<dbReference type="InterPro" id="IPR006058">
    <property type="entry name" value="2Fe2S_fd_BS"/>
</dbReference>
<name>A0ABV7EVB5_9BURK</name>
<reference evidence="3" key="1">
    <citation type="journal article" date="2019" name="Int. J. Syst. Evol. Microbiol.">
        <title>The Global Catalogue of Microorganisms (GCM) 10K type strain sequencing project: providing services to taxonomists for standard genome sequencing and annotation.</title>
        <authorList>
            <consortium name="The Broad Institute Genomics Platform"/>
            <consortium name="The Broad Institute Genome Sequencing Center for Infectious Disease"/>
            <person name="Wu L."/>
            <person name="Ma J."/>
        </authorList>
    </citation>
    <scope>NUCLEOTIDE SEQUENCE [LARGE SCALE GENOMIC DNA]</scope>
    <source>
        <strain evidence="3">KCTC 42986</strain>
    </source>
</reference>
<proteinExistence type="predicted"/>
<evidence type="ECO:0000313" key="3">
    <source>
        <dbReference type="Proteomes" id="UP001595530"/>
    </source>
</evidence>
<comment type="caution">
    <text evidence="2">The sequence shown here is derived from an EMBL/GenBank/DDBJ whole genome shotgun (WGS) entry which is preliminary data.</text>
</comment>
<dbReference type="Gene3D" id="3.10.20.30">
    <property type="match status" value="1"/>
</dbReference>
<dbReference type="Pfam" id="PF00111">
    <property type="entry name" value="Fer2"/>
    <property type="match status" value="1"/>
</dbReference>
<dbReference type="PROSITE" id="PS00197">
    <property type="entry name" value="2FE2S_FER_1"/>
    <property type="match status" value="1"/>
</dbReference>
<dbReference type="CDD" id="cd00207">
    <property type="entry name" value="fer2"/>
    <property type="match status" value="1"/>
</dbReference>
<evidence type="ECO:0000259" key="1">
    <source>
        <dbReference type="PROSITE" id="PS51085"/>
    </source>
</evidence>
<organism evidence="2 3">
    <name type="scientific">Undibacterium arcticum</name>
    <dbReference type="NCBI Taxonomy" id="1762892"/>
    <lineage>
        <taxon>Bacteria</taxon>
        <taxon>Pseudomonadati</taxon>
        <taxon>Pseudomonadota</taxon>
        <taxon>Betaproteobacteria</taxon>
        <taxon>Burkholderiales</taxon>
        <taxon>Oxalobacteraceae</taxon>
        <taxon>Undibacterium</taxon>
    </lineage>
</organism>
<dbReference type="InterPro" id="IPR012675">
    <property type="entry name" value="Beta-grasp_dom_sf"/>
</dbReference>
<dbReference type="Proteomes" id="UP001595530">
    <property type="component" value="Unassembled WGS sequence"/>
</dbReference>
<dbReference type="SUPFAM" id="SSF54292">
    <property type="entry name" value="2Fe-2S ferredoxin-like"/>
    <property type="match status" value="1"/>
</dbReference>
<dbReference type="PROSITE" id="PS51085">
    <property type="entry name" value="2FE2S_FER_2"/>
    <property type="match status" value="1"/>
</dbReference>
<feature type="domain" description="2Fe-2S ferredoxin-type" evidence="1">
    <location>
        <begin position="1"/>
        <end position="90"/>
    </location>
</feature>